<comment type="similarity">
    <text evidence="1">Belongs to the thioesterase family.</text>
</comment>
<feature type="domain" description="Thioesterase TesA-like" evidence="3">
    <location>
        <begin position="21"/>
        <end position="245"/>
    </location>
</feature>
<proteinExistence type="inferred from homology"/>
<protein>
    <submittedName>
        <fullName evidence="4">Alpha/beta fold hydrolase</fullName>
    </submittedName>
</protein>
<dbReference type="Gene3D" id="3.40.50.1820">
    <property type="entry name" value="alpha/beta hydrolase"/>
    <property type="match status" value="1"/>
</dbReference>
<evidence type="ECO:0000313" key="4">
    <source>
        <dbReference type="EMBL" id="MBO4204434.1"/>
    </source>
</evidence>
<dbReference type="PANTHER" id="PTHR11487:SF0">
    <property type="entry name" value="S-ACYL FATTY ACID SYNTHASE THIOESTERASE, MEDIUM CHAIN"/>
    <property type="match status" value="1"/>
</dbReference>
<keyword evidence="5" id="KW-1185">Reference proteome</keyword>
<evidence type="ECO:0000259" key="3">
    <source>
        <dbReference type="SMART" id="SM00824"/>
    </source>
</evidence>
<name>A0ABS3VIT7_MICEH</name>
<dbReference type="SUPFAM" id="SSF53474">
    <property type="entry name" value="alpha/beta-Hydrolases"/>
    <property type="match status" value="1"/>
</dbReference>
<keyword evidence="2 4" id="KW-0378">Hydrolase</keyword>
<evidence type="ECO:0000313" key="5">
    <source>
        <dbReference type="Proteomes" id="UP000823521"/>
    </source>
</evidence>
<dbReference type="Proteomes" id="UP000823521">
    <property type="component" value="Unassembled WGS sequence"/>
</dbReference>
<dbReference type="Pfam" id="PF00975">
    <property type="entry name" value="Thioesterase"/>
    <property type="match status" value="1"/>
</dbReference>
<dbReference type="InterPro" id="IPR029058">
    <property type="entry name" value="AB_hydrolase_fold"/>
</dbReference>
<dbReference type="SMART" id="SM00824">
    <property type="entry name" value="PKS_TE"/>
    <property type="match status" value="1"/>
</dbReference>
<evidence type="ECO:0000256" key="1">
    <source>
        <dbReference type="ARBA" id="ARBA00007169"/>
    </source>
</evidence>
<dbReference type="RefSeq" id="WP_208810514.1">
    <property type="nucleotide sequence ID" value="NZ_WVUH01000001.1"/>
</dbReference>
<gene>
    <name evidence="4" type="ORF">GSF22_00165</name>
</gene>
<reference evidence="4 5" key="1">
    <citation type="submission" date="2019-12" db="EMBL/GenBank/DDBJ databases">
        <title>Whole genome sequencing of endophytic Actinobacterium Micromonospora sp. MPMI6T.</title>
        <authorList>
            <person name="Evv R."/>
            <person name="Podile A.R."/>
        </authorList>
    </citation>
    <scope>NUCLEOTIDE SEQUENCE [LARGE SCALE GENOMIC DNA]</scope>
    <source>
        <strain evidence="4 5">MPMI6</strain>
    </source>
</reference>
<dbReference type="EMBL" id="WVUH01000001">
    <property type="protein sequence ID" value="MBO4204434.1"/>
    <property type="molecule type" value="Genomic_DNA"/>
</dbReference>
<dbReference type="InterPro" id="IPR001031">
    <property type="entry name" value="Thioesterase"/>
</dbReference>
<accession>A0ABS3VIT7</accession>
<dbReference type="InterPro" id="IPR020802">
    <property type="entry name" value="TesA-like"/>
</dbReference>
<evidence type="ECO:0000256" key="2">
    <source>
        <dbReference type="ARBA" id="ARBA00022801"/>
    </source>
</evidence>
<dbReference type="PANTHER" id="PTHR11487">
    <property type="entry name" value="THIOESTERASE"/>
    <property type="match status" value="1"/>
</dbReference>
<dbReference type="InterPro" id="IPR012223">
    <property type="entry name" value="TEII"/>
</dbReference>
<sequence length="261" mass="27622">MTVTALLPIRRCIGIPLMRLFCLPHAGGAASAYLPWADLLPSTVELCAVQLPGRGGRSGEPARGRAAELAAEIAEGVAAEADLPYAFFGHSMGGLLAFEAAQLLAGQGAPAPMGLMVSSARSPDRWDRPGRRFHTGSDAELIGMLRVQGATPPELFEFPDLLELALPPLRADLEVCETYVFAERPPLTVPIAVFGGSEDPGVTAADLAGWRRHSIAPVSVRIFGGDHFYHTEALPQLLDVVVSHLDSWAGSTGPAPTRRSS</sequence>
<dbReference type="GO" id="GO:0016787">
    <property type="term" value="F:hydrolase activity"/>
    <property type="evidence" value="ECO:0007669"/>
    <property type="project" value="UniProtKB-KW"/>
</dbReference>
<comment type="caution">
    <text evidence="4">The sequence shown here is derived from an EMBL/GenBank/DDBJ whole genome shotgun (WGS) entry which is preliminary data.</text>
</comment>
<organism evidence="4 5">
    <name type="scientific">Micromonospora echinofusca</name>
    <dbReference type="NCBI Taxonomy" id="47858"/>
    <lineage>
        <taxon>Bacteria</taxon>
        <taxon>Bacillati</taxon>
        <taxon>Actinomycetota</taxon>
        <taxon>Actinomycetes</taxon>
        <taxon>Micromonosporales</taxon>
        <taxon>Micromonosporaceae</taxon>
        <taxon>Micromonospora</taxon>
    </lineage>
</organism>